<organism evidence="4 5">
    <name type="scientific">Platysternon megacephalum</name>
    <name type="common">big-headed turtle</name>
    <dbReference type="NCBI Taxonomy" id="55544"/>
    <lineage>
        <taxon>Eukaryota</taxon>
        <taxon>Metazoa</taxon>
        <taxon>Chordata</taxon>
        <taxon>Craniata</taxon>
        <taxon>Vertebrata</taxon>
        <taxon>Euteleostomi</taxon>
        <taxon>Archelosauria</taxon>
        <taxon>Testudinata</taxon>
        <taxon>Testudines</taxon>
        <taxon>Cryptodira</taxon>
        <taxon>Durocryptodira</taxon>
        <taxon>Testudinoidea</taxon>
        <taxon>Platysternidae</taxon>
        <taxon>Platysternon</taxon>
    </lineage>
</organism>
<dbReference type="AlphaFoldDB" id="A0A4D9DHU3"/>
<evidence type="ECO:0000313" key="5">
    <source>
        <dbReference type="Proteomes" id="UP000297703"/>
    </source>
</evidence>
<dbReference type="EMBL" id="QXTE01000878">
    <property type="protein sequence ID" value="TFJ96011.1"/>
    <property type="molecule type" value="Genomic_DNA"/>
</dbReference>
<dbReference type="STRING" id="55544.A0A4D9DHU3"/>
<evidence type="ECO:0000256" key="2">
    <source>
        <dbReference type="PROSITE-ProRule" id="PRU00196"/>
    </source>
</evidence>
<dbReference type="Proteomes" id="UP000297703">
    <property type="component" value="Unassembled WGS sequence"/>
</dbReference>
<gene>
    <name evidence="4" type="ORF">DR999_PMT22243</name>
</gene>
<dbReference type="PROSITE" id="PS50287">
    <property type="entry name" value="SRCR_2"/>
    <property type="match status" value="1"/>
</dbReference>
<proteinExistence type="predicted"/>
<name>A0A4D9DHU3_9SAUR</name>
<keyword evidence="5" id="KW-1185">Reference proteome</keyword>
<reference evidence="4 5" key="1">
    <citation type="submission" date="2019-04" db="EMBL/GenBank/DDBJ databases">
        <title>Draft genome of the big-headed turtle Platysternon megacephalum.</title>
        <authorList>
            <person name="Gong S."/>
        </authorList>
    </citation>
    <scope>NUCLEOTIDE SEQUENCE [LARGE SCALE GENOMIC DNA]</scope>
    <source>
        <strain evidence="4">DO16091913</strain>
        <tissue evidence="4">Muscle</tissue>
    </source>
</reference>
<reference evidence="4 5" key="2">
    <citation type="submission" date="2019-04" db="EMBL/GenBank/DDBJ databases">
        <title>The genome sequence of big-headed turtle.</title>
        <authorList>
            <person name="Gong S."/>
        </authorList>
    </citation>
    <scope>NUCLEOTIDE SEQUENCE [LARGE SCALE GENOMIC DNA]</scope>
    <source>
        <strain evidence="4">DO16091913</strain>
        <tissue evidence="4">Muscle</tissue>
    </source>
</reference>
<dbReference type="Gene3D" id="3.10.250.10">
    <property type="entry name" value="SRCR-like domain"/>
    <property type="match status" value="1"/>
</dbReference>
<feature type="domain" description="SRCR" evidence="3">
    <location>
        <begin position="1"/>
        <end position="42"/>
    </location>
</feature>
<dbReference type="GO" id="GO:0016020">
    <property type="term" value="C:membrane"/>
    <property type="evidence" value="ECO:0007669"/>
    <property type="project" value="InterPro"/>
</dbReference>
<dbReference type="InterPro" id="IPR001190">
    <property type="entry name" value="SRCR"/>
</dbReference>
<sequence length="55" mass="5658">MGPVGLRRVQCAGNETLLTLCDNSTSETAQAGIAQDVGVVCSVQTRPHGLPVGLH</sequence>
<evidence type="ECO:0000313" key="4">
    <source>
        <dbReference type="EMBL" id="TFJ96011.1"/>
    </source>
</evidence>
<comment type="caution">
    <text evidence="4">The sequence shown here is derived from an EMBL/GenBank/DDBJ whole genome shotgun (WGS) entry which is preliminary data.</text>
</comment>
<evidence type="ECO:0000259" key="3">
    <source>
        <dbReference type="PROSITE" id="PS50287"/>
    </source>
</evidence>
<comment type="caution">
    <text evidence="2">Lacks conserved residue(s) required for the propagation of feature annotation.</text>
</comment>
<keyword evidence="1 2" id="KW-1015">Disulfide bond</keyword>
<evidence type="ECO:0000256" key="1">
    <source>
        <dbReference type="ARBA" id="ARBA00023157"/>
    </source>
</evidence>
<dbReference type="OrthoDB" id="9110296at2759"/>
<feature type="disulfide bond" evidence="2">
    <location>
        <begin position="11"/>
        <end position="21"/>
    </location>
</feature>
<dbReference type="SUPFAM" id="SSF56487">
    <property type="entry name" value="SRCR-like"/>
    <property type="match status" value="1"/>
</dbReference>
<dbReference type="InterPro" id="IPR036772">
    <property type="entry name" value="SRCR-like_dom_sf"/>
</dbReference>
<protein>
    <submittedName>
        <fullName evidence="4">Ankyrin repeat and SOCS box protein 10</fullName>
    </submittedName>
</protein>
<accession>A0A4D9DHU3</accession>